<dbReference type="PANTHER" id="PTHR43823">
    <property type="entry name" value="SPORULATION PROTEIN YKVU"/>
    <property type="match status" value="1"/>
</dbReference>
<evidence type="ECO:0000256" key="7">
    <source>
        <dbReference type="ARBA" id="ARBA00022989"/>
    </source>
</evidence>
<keyword evidence="5" id="KW-1003">Cell membrane</keyword>
<name>A0A1G9WNR5_9FIRM</name>
<feature type="transmembrane region" description="Helical" evidence="10">
    <location>
        <begin position="141"/>
        <end position="161"/>
    </location>
</feature>
<dbReference type="InterPro" id="IPR002528">
    <property type="entry name" value="MATE_fam"/>
</dbReference>
<feature type="transmembrane region" description="Helical" evidence="10">
    <location>
        <begin position="399"/>
        <end position="422"/>
    </location>
</feature>
<evidence type="ECO:0000256" key="1">
    <source>
        <dbReference type="ARBA" id="ARBA00004651"/>
    </source>
</evidence>
<gene>
    <name evidence="11" type="ORF">SAMN05216544_1273</name>
</gene>
<organism evidence="11 12">
    <name type="scientific">Lachnospira pectinoschiza</name>
    <dbReference type="NCBI Taxonomy" id="28052"/>
    <lineage>
        <taxon>Bacteria</taxon>
        <taxon>Bacillati</taxon>
        <taxon>Bacillota</taxon>
        <taxon>Clostridia</taxon>
        <taxon>Lachnospirales</taxon>
        <taxon>Lachnospiraceae</taxon>
        <taxon>Lachnospira</taxon>
    </lineage>
</organism>
<dbReference type="AlphaFoldDB" id="A0A1G9WNR5"/>
<feature type="transmembrane region" description="Helical" evidence="10">
    <location>
        <begin position="97"/>
        <end position="121"/>
    </location>
</feature>
<evidence type="ECO:0000313" key="11">
    <source>
        <dbReference type="EMBL" id="SDM85833.1"/>
    </source>
</evidence>
<dbReference type="PIRSF" id="PIRSF006603">
    <property type="entry name" value="DinF"/>
    <property type="match status" value="1"/>
</dbReference>
<dbReference type="RefSeq" id="WP_074521438.1">
    <property type="nucleotide sequence ID" value="NZ_FNHZ01000003.1"/>
</dbReference>
<feature type="transmembrane region" description="Helical" evidence="10">
    <location>
        <begin position="173"/>
        <end position="194"/>
    </location>
</feature>
<reference evidence="12" key="1">
    <citation type="submission" date="2016-10" db="EMBL/GenBank/DDBJ databases">
        <authorList>
            <person name="Varghese N."/>
            <person name="Submissions S."/>
        </authorList>
    </citation>
    <scope>NUCLEOTIDE SEQUENCE [LARGE SCALE GENOMIC DNA]</scope>
    <source>
        <strain evidence="12">M83</strain>
    </source>
</reference>
<sequence length="459" mass="50386">MKEEVNFNNNPLAVEPVSKLIRSFAIPSIVSMLVGSLYNIVDQFFIGQKVGELGNAATNIAFPLSTSCLAIALLFGIGGASTFNIHMGKRREDLAEYFMGNAAITAVVCGIVLSIIAEIFLVPMLTFFGASSSILPLSCEYTRITAIGFPMLILTTTGGHLIRADGRPKISMLCNLVGAIVNTILDALFVFVLGFGMAGAAIATVIGQCVSCLFVIYYLANTKSVNLGLKHFRMQTRYIFPTISLGVAPFINQLAMMLVQIVLNNSLKYYGAISIYGAETAIAVVGIATKVNQVYLSFVIGMSQGMQPIASFNYGARKYDRVIEVYKKTIRVSFIISCIAWVLFFFFPKEIISIFGKGTSETYYLFAVRYFKIYLFFTMLNFLQLTSSNFFTAIGKAKIGGFLSLTRQIIFLLPLLLILPLFFKIDGIMFAGPVADLVAAIVSGVFAFREIKRLTRMQN</sequence>
<keyword evidence="6 10" id="KW-0812">Transmembrane</keyword>
<keyword evidence="4" id="KW-0813">Transport</keyword>
<dbReference type="Pfam" id="PF01554">
    <property type="entry name" value="MatE"/>
    <property type="match status" value="2"/>
</dbReference>
<evidence type="ECO:0000256" key="10">
    <source>
        <dbReference type="SAM" id="Phobius"/>
    </source>
</evidence>
<dbReference type="EMBL" id="FNHZ01000003">
    <property type="protein sequence ID" value="SDM85833.1"/>
    <property type="molecule type" value="Genomic_DNA"/>
</dbReference>
<proteinExistence type="inferred from homology"/>
<feature type="transmembrane region" description="Helical" evidence="10">
    <location>
        <begin position="60"/>
        <end position="85"/>
    </location>
</feature>
<feature type="transmembrane region" description="Helical" evidence="10">
    <location>
        <begin position="20"/>
        <end position="40"/>
    </location>
</feature>
<feature type="transmembrane region" description="Helical" evidence="10">
    <location>
        <begin position="329"/>
        <end position="347"/>
    </location>
</feature>
<dbReference type="PANTHER" id="PTHR43823:SF3">
    <property type="entry name" value="MULTIDRUG EXPORT PROTEIN MEPA"/>
    <property type="match status" value="1"/>
</dbReference>
<dbReference type="InterPro" id="IPR051327">
    <property type="entry name" value="MATE_MepA_subfamily"/>
</dbReference>
<comment type="similarity">
    <text evidence="2">Belongs to the multi antimicrobial extrusion (MATE) (TC 2.A.66.1) family. MepA subfamily.</text>
</comment>
<comment type="subcellular location">
    <subcellularLocation>
        <location evidence="1">Cell membrane</location>
        <topology evidence="1">Multi-pass membrane protein</topology>
    </subcellularLocation>
</comment>
<protein>
    <recommendedName>
        <fullName evidence="3">Multidrug export protein MepA</fullName>
    </recommendedName>
</protein>
<evidence type="ECO:0000256" key="6">
    <source>
        <dbReference type="ARBA" id="ARBA00022692"/>
    </source>
</evidence>
<evidence type="ECO:0000256" key="8">
    <source>
        <dbReference type="ARBA" id="ARBA00023136"/>
    </source>
</evidence>
<evidence type="ECO:0000256" key="5">
    <source>
        <dbReference type="ARBA" id="ARBA00022475"/>
    </source>
</evidence>
<dbReference type="CDD" id="cd13143">
    <property type="entry name" value="MATE_MepA_like"/>
    <property type="match status" value="1"/>
</dbReference>
<accession>A0A1G9WNR5</accession>
<dbReference type="Proteomes" id="UP000187651">
    <property type="component" value="Unassembled WGS sequence"/>
</dbReference>
<feature type="transmembrane region" description="Helical" evidence="10">
    <location>
        <begin position="239"/>
        <end position="263"/>
    </location>
</feature>
<keyword evidence="12" id="KW-1185">Reference proteome</keyword>
<dbReference type="OrthoDB" id="9811110at2"/>
<dbReference type="GO" id="GO:0046677">
    <property type="term" value="P:response to antibiotic"/>
    <property type="evidence" value="ECO:0007669"/>
    <property type="project" value="UniProtKB-KW"/>
</dbReference>
<keyword evidence="8 10" id="KW-0472">Membrane</keyword>
<dbReference type="GO" id="GO:0015297">
    <property type="term" value="F:antiporter activity"/>
    <property type="evidence" value="ECO:0007669"/>
    <property type="project" value="InterPro"/>
</dbReference>
<keyword evidence="7 10" id="KW-1133">Transmembrane helix</keyword>
<dbReference type="GO" id="GO:0005886">
    <property type="term" value="C:plasma membrane"/>
    <property type="evidence" value="ECO:0007669"/>
    <property type="project" value="UniProtKB-SubCell"/>
</dbReference>
<keyword evidence="9" id="KW-0046">Antibiotic resistance</keyword>
<feature type="transmembrane region" description="Helical" evidence="10">
    <location>
        <begin position="428"/>
        <end position="448"/>
    </location>
</feature>
<evidence type="ECO:0000256" key="2">
    <source>
        <dbReference type="ARBA" id="ARBA00008417"/>
    </source>
</evidence>
<evidence type="ECO:0000256" key="3">
    <source>
        <dbReference type="ARBA" id="ARBA00022106"/>
    </source>
</evidence>
<evidence type="ECO:0000313" key="12">
    <source>
        <dbReference type="Proteomes" id="UP000187651"/>
    </source>
</evidence>
<feature type="transmembrane region" description="Helical" evidence="10">
    <location>
        <begin position="200"/>
        <end position="219"/>
    </location>
</feature>
<dbReference type="InterPro" id="IPR048279">
    <property type="entry name" value="MdtK-like"/>
</dbReference>
<evidence type="ECO:0000256" key="4">
    <source>
        <dbReference type="ARBA" id="ARBA00022448"/>
    </source>
</evidence>
<dbReference type="InterPro" id="IPR045070">
    <property type="entry name" value="MATE_MepA-like"/>
</dbReference>
<evidence type="ECO:0000256" key="9">
    <source>
        <dbReference type="ARBA" id="ARBA00023251"/>
    </source>
</evidence>
<feature type="transmembrane region" description="Helical" evidence="10">
    <location>
        <begin position="367"/>
        <end position="387"/>
    </location>
</feature>
<dbReference type="GO" id="GO:0042910">
    <property type="term" value="F:xenobiotic transmembrane transporter activity"/>
    <property type="evidence" value="ECO:0007669"/>
    <property type="project" value="InterPro"/>
</dbReference>